<keyword evidence="2" id="KW-0732">Signal</keyword>
<dbReference type="EMBL" id="JANVFT010000035">
    <property type="protein sequence ID" value="KAJ4493289.1"/>
    <property type="molecule type" value="Genomic_DNA"/>
</dbReference>
<evidence type="ECO:0000313" key="3">
    <source>
        <dbReference type="EMBL" id="KAJ4493289.1"/>
    </source>
</evidence>
<keyword evidence="4" id="KW-1185">Reference proteome</keyword>
<feature type="signal peptide" evidence="2">
    <location>
        <begin position="1"/>
        <end position="20"/>
    </location>
</feature>
<reference evidence="3" key="1">
    <citation type="submission" date="2022-08" db="EMBL/GenBank/DDBJ databases">
        <title>A Global Phylogenomic Analysis of the Shiitake Genus Lentinula.</title>
        <authorList>
            <consortium name="DOE Joint Genome Institute"/>
            <person name="Sierra-Patev S."/>
            <person name="Min B."/>
            <person name="Naranjo-Ortiz M."/>
            <person name="Looney B."/>
            <person name="Konkel Z."/>
            <person name="Slot J.C."/>
            <person name="Sakamoto Y."/>
            <person name="Steenwyk J.L."/>
            <person name="Rokas A."/>
            <person name="Carro J."/>
            <person name="Camarero S."/>
            <person name="Ferreira P."/>
            <person name="Molpeceres G."/>
            <person name="Ruiz-Duenas F.J."/>
            <person name="Serrano A."/>
            <person name="Henrissat B."/>
            <person name="Drula E."/>
            <person name="Hughes K.W."/>
            <person name="Mata J.L."/>
            <person name="Ishikawa N.K."/>
            <person name="Vargas-Isla R."/>
            <person name="Ushijima S."/>
            <person name="Smith C.A."/>
            <person name="Ahrendt S."/>
            <person name="Andreopoulos W."/>
            <person name="He G."/>
            <person name="Labutti K."/>
            <person name="Lipzen A."/>
            <person name="Ng V."/>
            <person name="Riley R."/>
            <person name="Sandor L."/>
            <person name="Barry K."/>
            <person name="Martinez A.T."/>
            <person name="Xiao Y."/>
            <person name="Gibbons J.G."/>
            <person name="Terashima K."/>
            <person name="Grigoriev I.V."/>
            <person name="Hibbett D.S."/>
        </authorList>
    </citation>
    <scope>NUCLEOTIDE SEQUENCE</scope>
    <source>
        <strain evidence="3">RHP3577 ss4</strain>
    </source>
</reference>
<evidence type="ECO:0000256" key="1">
    <source>
        <dbReference type="SAM" id="MobiDB-lite"/>
    </source>
</evidence>
<feature type="region of interest" description="Disordered" evidence="1">
    <location>
        <begin position="53"/>
        <end position="74"/>
    </location>
</feature>
<accession>A0ABQ8VGC1</accession>
<evidence type="ECO:0000313" key="4">
    <source>
        <dbReference type="Proteomes" id="UP001150217"/>
    </source>
</evidence>
<gene>
    <name evidence="3" type="ORF">C8R41DRAFT_919507</name>
</gene>
<sequence>MRFFNHIAFLLLGLLGTVHAAPLETTYKEPNDAVESEVHLSMRDPFHGVLSGSIPSAGINDGSPKDTKRFGKLDTENNPWNTKYEAIITAFHTNGSPRVPPGLKTRPDPAVPTQIRKRVEQYFQHQFPMWRTAVSFAKDLYYDSKDFEGSFSILYKWKGEDHTWEADI</sequence>
<dbReference type="Proteomes" id="UP001150217">
    <property type="component" value="Unassembled WGS sequence"/>
</dbReference>
<name>A0ABQ8VGC1_9AGAR</name>
<feature type="chain" id="PRO_5046969930" evidence="2">
    <location>
        <begin position="21"/>
        <end position="168"/>
    </location>
</feature>
<comment type="caution">
    <text evidence="3">The sequence shown here is derived from an EMBL/GenBank/DDBJ whole genome shotgun (WGS) entry which is preliminary data.</text>
</comment>
<evidence type="ECO:0000256" key="2">
    <source>
        <dbReference type="SAM" id="SignalP"/>
    </source>
</evidence>
<proteinExistence type="predicted"/>
<protein>
    <submittedName>
        <fullName evidence="3">Uncharacterized protein</fullName>
    </submittedName>
</protein>
<feature type="compositionally biased region" description="Basic and acidic residues" evidence="1">
    <location>
        <begin position="63"/>
        <end position="74"/>
    </location>
</feature>
<organism evidence="3 4">
    <name type="scientific">Lentinula lateritia</name>
    <dbReference type="NCBI Taxonomy" id="40482"/>
    <lineage>
        <taxon>Eukaryota</taxon>
        <taxon>Fungi</taxon>
        <taxon>Dikarya</taxon>
        <taxon>Basidiomycota</taxon>
        <taxon>Agaricomycotina</taxon>
        <taxon>Agaricomycetes</taxon>
        <taxon>Agaricomycetidae</taxon>
        <taxon>Agaricales</taxon>
        <taxon>Marasmiineae</taxon>
        <taxon>Omphalotaceae</taxon>
        <taxon>Lentinula</taxon>
    </lineage>
</organism>